<dbReference type="GO" id="GO:0051213">
    <property type="term" value="F:dioxygenase activity"/>
    <property type="evidence" value="ECO:0007669"/>
    <property type="project" value="UniProtKB-KW"/>
</dbReference>
<organism evidence="2 3">
    <name type="scientific">Paractinoplanes abujensis</name>
    <dbReference type="NCBI Taxonomy" id="882441"/>
    <lineage>
        <taxon>Bacteria</taxon>
        <taxon>Bacillati</taxon>
        <taxon>Actinomycetota</taxon>
        <taxon>Actinomycetes</taxon>
        <taxon>Micromonosporales</taxon>
        <taxon>Micromonosporaceae</taxon>
        <taxon>Paractinoplanes</taxon>
    </lineage>
</organism>
<keyword evidence="2" id="KW-0223">Dioxygenase</keyword>
<dbReference type="EMBL" id="JACHMF010000001">
    <property type="protein sequence ID" value="MBB4692078.1"/>
    <property type="molecule type" value="Genomic_DNA"/>
</dbReference>
<proteinExistence type="predicted"/>
<dbReference type="AlphaFoldDB" id="A0A7W7FZH7"/>
<evidence type="ECO:0000313" key="3">
    <source>
        <dbReference type="Proteomes" id="UP000542742"/>
    </source>
</evidence>
<dbReference type="InterPro" id="IPR037523">
    <property type="entry name" value="VOC_core"/>
</dbReference>
<reference evidence="2 3" key="1">
    <citation type="submission" date="2020-08" db="EMBL/GenBank/DDBJ databases">
        <title>Sequencing the genomes of 1000 actinobacteria strains.</title>
        <authorList>
            <person name="Klenk H.-P."/>
        </authorList>
    </citation>
    <scope>NUCLEOTIDE SEQUENCE [LARGE SCALE GENOMIC DNA]</scope>
    <source>
        <strain evidence="2 3">DSM 45518</strain>
    </source>
</reference>
<evidence type="ECO:0000259" key="1">
    <source>
        <dbReference type="PROSITE" id="PS51819"/>
    </source>
</evidence>
<dbReference type="Gene3D" id="3.10.180.10">
    <property type="entry name" value="2,3-Dihydroxybiphenyl 1,2-Dioxygenase, domain 1"/>
    <property type="match status" value="1"/>
</dbReference>
<keyword evidence="2" id="KW-0456">Lyase</keyword>
<dbReference type="RefSeq" id="WP_184950845.1">
    <property type="nucleotide sequence ID" value="NZ_BOMC01000001.1"/>
</dbReference>
<comment type="caution">
    <text evidence="2">The sequence shown here is derived from an EMBL/GenBank/DDBJ whole genome shotgun (WGS) entry which is preliminary data.</text>
</comment>
<dbReference type="SUPFAM" id="SSF54593">
    <property type="entry name" value="Glyoxalase/Bleomycin resistance protein/Dihydroxybiphenyl dioxygenase"/>
    <property type="match status" value="1"/>
</dbReference>
<sequence>MRLRMELFVQDLDTSAAFYTGVLGFELIRREEFYASLSRGEVTLGLGRVGGLSARDEAGPGPAWCAPDAGGSAALDHHRGAGVEIVLELGGPDEVAALHDRCRARQLRIEPLREQPWGLRDFRLFDPDGYYLRITHTAV</sequence>
<accession>A0A7W7FZH7</accession>
<dbReference type="InterPro" id="IPR029068">
    <property type="entry name" value="Glyas_Bleomycin-R_OHBP_Dase"/>
</dbReference>
<dbReference type="Proteomes" id="UP000542742">
    <property type="component" value="Unassembled WGS sequence"/>
</dbReference>
<keyword evidence="3" id="KW-1185">Reference proteome</keyword>
<evidence type="ECO:0000313" key="2">
    <source>
        <dbReference type="EMBL" id="MBB4692078.1"/>
    </source>
</evidence>
<feature type="domain" description="VOC" evidence="1">
    <location>
        <begin position="1"/>
        <end position="137"/>
    </location>
</feature>
<name>A0A7W7FZH7_9ACTN</name>
<dbReference type="PROSITE" id="PS51819">
    <property type="entry name" value="VOC"/>
    <property type="match status" value="1"/>
</dbReference>
<gene>
    <name evidence="2" type="ORF">BKA14_002226</name>
</gene>
<dbReference type="Pfam" id="PF00903">
    <property type="entry name" value="Glyoxalase"/>
    <property type="match status" value="1"/>
</dbReference>
<protein>
    <submittedName>
        <fullName evidence="2">Catechol 2,3-dioxygenase-like lactoylglutathione lyase family enzyme</fullName>
    </submittedName>
</protein>
<keyword evidence="2" id="KW-0560">Oxidoreductase</keyword>
<dbReference type="InterPro" id="IPR004360">
    <property type="entry name" value="Glyas_Fos-R_dOase_dom"/>
</dbReference>
<dbReference type="GO" id="GO:0016829">
    <property type="term" value="F:lyase activity"/>
    <property type="evidence" value="ECO:0007669"/>
    <property type="project" value="UniProtKB-KW"/>
</dbReference>